<reference evidence="1 2" key="1">
    <citation type="submission" date="2019-05" db="EMBL/GenBank/DDBJ databases">
        <title>The metagenome of a microbial culture collection derived from dairy environment covers the genomic content of the human microbiome.</title>
        <authorList>
            <person name="Roder T."/>
            <person name="Wuthrich D."/>
            <person name="Sattari Z."/>
            <person name="Von Ah U."/>
            <person name="Bar C."/>
            <person name="Ronchi F."/>
            <person name="Macpherson A.J."/>
            <person name="Ganal-Vonarburg S.C."/>
            <person name="Bruggmann R."/>
            <person name="Vergeres G."/>
        </authorList>
    </citation>
    <scope>NUCLEOTIDE SEQUENCE [LARGE SCALE GENOMIC DNA]</scope>
    <source>
        <strain evidence="1 2">FAM 18815</strain>
    </source>
</reference>
<dbReference type="NCBIfam" id="TIGR03713">
    <property type="entry name" value="acc_sec_asp1"/>
    <property type="match status" value="1"/>
</dbReference>
<gene>
    <name evidence="1" type="primary">asp1</name>
    <name evidence="1" type="ORF">FEZ51_04095</name>
</gene>
<evidence type="ECO:0000313" key="1">
    <source>
        <dbReference type="EMBL" id="TLQ04826.1"/>
    </source>
</evidence>
<accession>A0A5R9BVU3</accession>
<dbReference type="Pfam" id="PF16993">
    <property type="entry name" value="Asp1"/>
    <property type="match status" value="1"/>
</dbReference>
<dbReference type="EMBL" id="VBTH01000005">
    <property type="protein sequence ID" value="TLQ04826.1"/>
    <property type="molecule type" value="Genomic_DNA"/>
</dbReference>
<dbReference type="RefSeq" id="WP_138474114.1">
    <property type="nucleotide sequence ID" value="NZ_VBTH01000005.1"/>
</dbReference>
<evidence type="ECO:0000313" key="2">
    <source>
        <dbReference type="Proteomes" id="UP000305541"/>
    </source>
</evidence>
<dbReference type="AlphaFoldDB" id="A0A5R9BVU3"/>
<dbReference type="Proteomes" id="UP000305541">
    <property type="component" value="Unassembled WGS sequence"/>
</dbReference>
<dbReference type="OrthoDB" id="9767875at2"/>
<comment type="caution">
    <text evidence="1">The sequence shown here is derived from an EMBL/GenBank/DDBJ whole genome shotgun (WGS) entry which is preliminary data.</text>
</comment>
<protein>
    <submittedName>
        <fullName evidence="1">Accessory Sec system protein Asp1</fullName>
    </submittedName>
</protein>
<name>A0A5R9BVU3_9LACO</name>
<dbReference type="GO" id="GO:0015031">
    <property type="term" value="P:protein transport"/>
    <property type="evidence" value="ECO:0007669"/>
    <property type="project" value="InterPro"/>
</dbReference>
<organism evidence="1 2">
    <name type="scientific">Pediococcus stilesii</name>
    <dbReference type="NCBI Taxonomy" id="331679"/>
    <lineage>
        <taxon>Bacteria</taxon>
        <taxon>Bacillati</taxon>
        <taxon>Bacillota</taxon>
        <taxon>Bacilli</taxon>
        <taxon>Lactobacillales</taxon>
        <taxon>Lactobacillaceae</taxon>
        <taxon>Pediococcus</taxon>
    </lineage>
</organism>
<dbReference type="InterPro" id="IPR022372">
    <property type="entry name" value="Accessory_SS_Asp1"/>
</dbReference>
<proteinExistence type="predicted"/>
<sequence length="540" mass="62832">MLYAIPDWYNDIRELKEDSLKNLIDLFVMEKRSVQLLILNFNPSLRYILHVNSLTSVNYWSIWDHILGIKRKEGIPLAPEELDLPAGTELLYSINKITAYVGDDFYAEILVNNEGYVNEVEVPNEHGIRIDVYDDRGFKAQSKYYVNKSIEKIEWFNEYGEVVVQSGAGTSKVKVLSEQDRFSKIEYESMNELLLEFIEKMIKQKLNVKQDVIVTDSENSFAPLIQRVEEHMPINYILKSGNRLDEKVIDNAVQHVANGNQIFVDNQYIYDQLASESIDLKYLHIGYPYGTDMRLGNSNEEKILNIYWELRTQNDTEKIKRTMVELTNYVVNREDAAILIESDSYRSSELVQNIFFDQLVKRYKFIEEKDRATVTQIISNQDKQNLIQNFIWRLQKKVDEMVKNNNELLNAKLEIPNFSGIVRLLGAVQVNTKSKNYQILSVLDIVRIIIDIGEPYDTLTQFNGISAGIPQINMIGSPLVIDKWNGWIVNGGRTITDGLNYFLNDLRHWNQSLVGSVQLMEQYSVERQVDWWEEKLYGKN</sequence>